<evidence type="ECO:0000256" key="1">
    <source>
        <dbReference type="SAM" id="SignalP"/>
    </source>
</evidence>
<protein>
    <submittedName>
        <fullName evidence="2">Uncharacterized protein</fullName>
    </submittedName>
</protein>
<name>A0A0S1MIA1_PHAPC</name>
<dbReference type="EMBL" id="KT246522">
    <property type="protein sequence ID" value="ALL40613.1"/>
    <property type="molecule type" value="mRNA"/>
</dbReference>
<feature type="chain" id="PRO_5006589247" evidence="1">
    <location>
        <begin position="20"/>
        <end position="172"/>
    </location>
</feature>
<accession>A0A0S1MIA1</accession>
<sequence length="172" mass="16199">MQSFILSTLVLIVAQLVSAVPLAERSEVQSSGGHSEQKFAGLGGLPCPPVGGILPPVGGILPPVGGVLPPVGGILPPVGGVFPPVGGIPPPVLPFGGIGGIGGIGGAGGFGGGGFGGASGFNRNSFGSSVQGSSSSGFQTGGGRFGGAGGVGGLGGMGGFLKDSEHKNKNDS</sequence>
<reference evidence="2" key="1">
    <citation type="submission" date="2015-07" db="EMBL/GenBank/DDBJ databases">
        <title>Elucidating the P. pachyrhizi secretome and potential effectors.</title>
        <authorList>
            <person name="de Carvalho M.C.C.G."/>
            <person name="Nascimento L.C."/>
            <person name="Darben L.M."/>
            <person name="Polizel-Podanosqui A.M."/>
            <person name="Lopes-Caitar V.S."/>
            <person name="Rocha C.S."/>
            <person name="Qi M."/>
            <person name="Carazolle M."/>
            <person name="Kuwahara M.K."/>
            <person name="Pereira G.A.G."/>
            <person name="Abdelnoor R.V."/>
            <person name="Whitham S.A."/>
            <person name="Marcelino-Guimaraes F.C."/>
        </authorList>
    </citation>
    <scope>NUCLEOTIDE SEQUENCE</scope>
</reference>
<proteinExistence type="evidence at transcript level"/>
<feature type="signal peptide" evidence="1">
    <location>
        <begin position="1"/>
        <end position="19"/>
    </location>
</feature>
<evidence type="ECO:0000313" key="2">
    <source>
        <dbReference type="EMBL" id="ALL40613.1"/>
    </source>
</evidence>
<organism evidence="2">
    <name type="scientific">Phakopsora pachyrhizi</name>
    <name type="common">Asian soybean rust disease fungus</name>
    <dbReference type="NCBI Taxonomy" id="170000"/>
    <lineage>
        <taxon>Eukaryota</taxon>
        <taxon>Fungi</taxon>
        <taxon>Dikarya</taxon>
        <taxon>Basidiomycota</taxon>
        <taxon>Pucciniomycotina</taxon>
        <taxon>Pucciniomycetes</taxon>
        <taxon>Pucciniales</taxon>
        <taxon>Phakopsoraceae</taxon>
        <taxon>Phakopsora</taxon>
    </lineage>
</organism>
<dbReference type="AlphaFoldDB" id="A0A0S1MIA1"/>
<keyword evidence="1" id="KW-0732">Signal</keyword>